<feature type="region of interest" description="Disordered" evidence="1">
    <location>
        <begin position="1"/>
        <end position="26"/>
    </location>
</feature>
<reference evidence="3" key="1">
    <citation type="submission" date="2020-03" db="EMBL/GenBank/DDBJ databases">
        <title>The deep terrestrial virosphere.</title>
        <authorList>
            <person name="Holmfeldt K."/>
            <person name="Nilsson E."/>
            <person name="Simone D."/>
            <person name="Lopez-Fernandez M."/>
            <person name="Wu X."/>
            <person name="de Brujin I."/>
            <person name="Lundin D."/>
            <person name="Andersson A."/>
            <person name="Bertilsson S."/>
            <person name="Dopson M."/>
        </authorList>
    </citation>
    <scope>NUCLEOTIDE SEQUENCE</scope>
    <source>
        <strain evidence="3">MM415A01028</strain>
        <strain evidence="2">MM415B00651</strain>
    </source>
</reference>
<protein>
    <submittedName>
        <fullName evidence="3">Uncharacterized protein</fullName>
    </submittedName>
</protein>
<sequence length="83" mass="9597">MAQAPFGKDGQWLKGKAQWEGHPNKGKHKGQILYAYFNINQVVGIRQENFDDFLLWLNDGQTVFLEDCTWVEDLSEIAPKKED</sequence>
<evidence type="ECO:0000313" key="3">
    <source>
        <dbReference type="EMBL" id="QJA78687.1"/>
    </source>
</evidence>
<name>A0A6M3KA14_9ZZZZ</name>
<accession>A0A6M3KA14</accession>
<organism evidence="3">
    <name type="scientific">viral metagenome</name>
    <dbReference type="NCBI Taxonomy" id="1070528"/>
    <lineage>
        <taxon>unclassified sequences</taxon>
        <taxon>metagenomes</taxon>
        <taxon>organismal metagenomes</taxon>
    </lineage>
</organism>
<gene>
    <name evidence="3" type="ORF">MM415A01028_0004</name>
    <name evidence="2" type="ORF">MM415B00651_0023</name>
</gene>
<evidence type="ECO:0000256" key="1">
    <source>
        <dbReference type="SAM" id="MobiDB-lite"/>
    </source>
</evidence>
<dbReference type="EMBL" id="MT142349">
    <property type="protein sequence ID" value="QJA78687.1"/>
    <property type="molecule type" value="Genomic_DNA"/>
</dbReference>
<dbReference type="EMBL" id="MT141490">
    <property type="protein sequence ID" value="QJA63108.1"/>
    <property type="molecule type" value="Genomic_DNA"/>
</dbReference>
<dbReference type="AlphaFoldDB" id="A0A6M3KA14"/>
<proteinExistence type="predicted"/>
<evidence type="ECO:0000313" key="2">
    <source>
        <dbReference type="EMBL" id="QJA63108.1"/>
    </source>
</evidence>